<dbReference type="InterPro" id="IPR000653">
    <property type="entry name" value="DegT/StrS_aminotransferase"/>
</dbReference>
<dbReference type="Gene3D" id="3.90.1150.10">
    <property type="entry name" value="Aspartate Aminotransferase, domain 1"/>
    <property type="match status" value="1"/>
</dbReference>
<dbReference type="SUPFAM" id="SSF53383">
    <property type="entry name" value="PLP-dependent transferases"/>
    <property type="match status" value="1"/>
</dbReference>
<dbReference type="AlphaFoldDB" id="A0A6C0H074"/>
<proteinExistence type="predicted"/>
<dbReference type="Pfam" id="PF01041">
    <property type="entry name" value="DegT_DnrJ_EryC1"/>
    <property type="match status" value="1"/>
</dbReference>
<dbReference type="InterPro" id="IPR015422">
    <property type="entry name" value="PyrdxlP-dep_Trfase_small"/>
</dbReference>
<dbReference type="GO" id="GO:0008483">
    <property type="term" value="F:transaminase activity"/>
    <property type="evidence" value="ECO:0007669"/>
    <property type="project" value="TreeGrafter"/>
</dbReference>
<name>A0A6C0H074_9ZZZZ</name>
<protein>
    <recommendedName>
        <fullName evidence="2">DegT/DnrJ/EryC1/StrS aminotransferase family protein</fullName>
    </recommendedName>
</protein>
<evidence type="ECO:0008006" key="2">
    <source>
        <dbReference type="Google" id="ProtNLM"/>
    </source>
</evidence>
<dbReference type="GO" id="GO:0000271">
    <property type="term" value="P:polysaccharide biosynthetic process"/>
    <property type="evidence" value="ECO:0007669"/>
    <property type="project" value="TreeGrafter"/>
</dbReference>
<sequence>MIPYGKQTIEKNDIEAVLKVLEENEMLTTGKYVPEFEKKICEYVGSKYAVAVNSGTAALHLATFAIDIKEDDEVIVPAISFVASANCVLYQRGKPIFCDINPNTMCIDHTKIEQLITNKTKAIIFVDMCGQPCDYNEIKKIADKHNLILIQDAAHSLGARYNDQKVGSYADITCFSFHPVKNITTCEGGMIVTNNELYYKRAMAFRTHGISRDFKEREKMNTHYYEMQELGFNYRIPDVLCALGIEQLKRLDTFIEKRNEIANKYNKFFKNNNELIEVFDNNYYSAYHIYVIKLRLENLQTDRDTIFKELKNNGIGVNVHYMPIYLHPYYQKLGYKKGLCPVSEDVYSRIITLPMFPLLKDEEINKVTDEVIRICEKYN</sequence>
<dbReference type="PANTHER" id="PTHR30244">
    <property type="entry name" value="TRANSAMINASE"/>
    <property type="match status" value="1"/>
</dbReference>
<dbReference type="InterPro" id="IPR015421">
    <property type="entry name" value="PyrdxlP-dep_Trfase_major"/>
</dbReference>
<dbReference type="NCBIfam" id="TIGR03588">
    <property type="entry name" value="PseC"/>
    <property type="match status" value="1"/>
</dbReference>
<dbReference type="PIRSF" id="PIRSF000390">
    <property type="entry name" value="PLP_StrS"/>
    <property type="match status" value="1"/>
</dbReference>
<dbReference type="GO" id="GO:0030170">
    <property type="term" value="F:pyridoxal phosphate binding"/>
    <property type="evidence" value="ECO:0007669"/>
    <property type="project" value="TreeGrafter"/>
</dbReference>
<dbReference type="InterPro" id="IPR015424">
    <property type="entry name" value="PyrdxlP-dep_Trfase"/>
</dbReference>
<dbReference type="EMBL" id="MN739832">
    <property type="protein sequence ID" value="QHT73780.1"/>
    <property type="molecule type" value="Genomic_DNA"/>
</dbReference>
<reference evidence="1" key="1">
    <citation type="journal article" date="2020" name="Nature">
        <title>Giant virus diversity and host interactions through global metagenomics.</title>
        <authorList>
            <person name="Schulz F."/>
            <person name="Roux S."/>
            <person name="Paez-Espino D."/>
            <person name="Jungbluth S."/>
            <person name="Walsh D.A."/>
            <person name="Denef V.J."/>
            <person name="McMahon K.D."/>
            <person name="Konstantinidis K.T."/>
            <person name="Eloe-Fadrosh E.A."/>
            <person name="Kyrpides N.C."/>
            <person name="Woyke T."/>
        </authorList>
    </citation>
    <scope>NUCLEOTIDE SEQUENCE</scope>
    <source>
        <strain evidence="1">GVMAG-M-3300023179-4</strain>
    </source>
</reference>
<dbReference type="InterPro" id="IPR020026">
    <property type="entry name" value="PseC"/>
</dbReference>
<dbReference type="CDD" id="cd00616">
    <property type="entry name" value="AHBA_syn"/>
    <property type="match status" value="1"/>
</dbReference>
<dbReference type="Gene3D" id="3.40.640.10">
    <property type="entry name" value="Type I PLP-dependent aspartate aminotransferase-like (Major domain)"/>
    <property type="match status" value="1"/>
</dbReference>
<dbReference type="PANTHER" id="PTHR30244:SF34">
    <property type="entry name" value="DTDP-4-AMINO-4,6-DIDEOXYGALACTOSE TRANSAMINASE"/>
    <property type="match status" value="1"/>
</dbReference>
<evidence type="ECO:0000313" key="1">
    <source>
        <dbReference type="EMBL" id="QHT73780.1"/>
    </source>
</evidence>
<accession>A0A6C0H074</accession>
<organism evidence="1">
    <name type="scientific">viral metagenome</name>
    <dbReference type="NCBI Taxonomy" id="1070528"/>
    <lineage>
        <taxon>unclassified sequences</taxon>
        <taxon>metagenomes</taxon>
        <taxon>organismal metagenomes</taxon>
    </lineage>
</organism>